<accession>A0ACB8WZS9</accession>
<evidence type="ECO:0000313" key="1">
    <source>
        <dbReference type="EMBL" id="KAI3373236.1"/>
    </source>
</evidence>
<sequence>MKSEDVQGTSLHMESRVPHHIPGVSSSLISQPLLDSRVPYGRLQHPLTIYPIDQIKSSHVENDYIDSPAVVSQQPPSQKSVNRRITWLGQNQEAFLGANHNHHHNHQHHQQGRCEPHPHQDTTTHPWISFSGRPSSISSSSSTSSDQRLLDHAAPTPTVDHHPNLHPHQGPVNTITTRTPGSFTSSESKVLTSASSASSCSSSSKSLDLKSAKMPAGGVCTTGGQQGLVLIPSSPAEKKHLLLCEHTSLVDTATCMCLVKGIFYHCTEDEDDEGSCADKPCSCSQANCCARWSFMAALSVVLPCLVCYLPATGLAKLGQKCYDNISRPGCRCKNVQGSVPVCKNGGVEAKEFDNLNNIPHYALDTMVVGIPDDGSLSLLPVDRSGEEREREERRGEERRGGRQERREEERREEERETPLSRNFPLVNFTRSHLLLQTIANIALP</sequence>
<proteinExistence type="predicted"/>
<dbReference type="EMBL" id="CM041534">
    <property type="protein sequence ID" value="KAI3373236.1"/>
    <property type="molecule type" value="Genomic_DNA"/>
</dbReference>
<name>A0ACB8WZS9_9TELE</name>
<organism evidence="1 2">
    <name type="scientific">Scortum barcoo</name>
    <name type="common">barcoo grunter</name>
    <dbReference type="NCBI Taxonomy" id="214431"/>
    <lineage>
        <taxon>Eukaryota</taxon>
        <taxon>Metazoa</taxon>
        <taxon>Chordata</taxon>
        <taxon>Craniata</taxon>
        <taxon>Vertebrata</taxon>
        <taxon>Euteleostomi</taxon>
        <taxon>Actinopterygii</taxon>
        <taxon>Neopterygii</taxon>
        <taxon>Teleostei</taxon>
        <taxon>Neoteleostei</taxon>
        <taxon>Acanthomorphata</taxon>
        <taxon>Eupercaria</taxon>
        <taxon>Centrarchiformes</taxon>
        <taxon>Terapontoidei</taxon>
        <taxon>Terapontidae</taxon>
        <taxon>Scortum</taxon>
    </lineage>
</organism>
<dbReference type="Proteomes" id="UP000831701">
    <property type="component" value="Chromosome 4"/>
</dbReference>
<gene>
    <name evidence="1" type="ORF">L3Q82_006545</name>
</gene>
<keyword evidence="2" id="KW-1185">Reference proteome</keyword>
<comment type="caution">
    <text evidence="1">The sequence shown here is derived from an EMBL/GenBank/DDBJ whole genome shotgun (WGS) entry which is preliminary data.</text>
</comment>
<evidence type="ECO:0000313" key="2">
    <source>
        <dbReference type="Proteomes" id="UP000831701"/>
    </source>
</evidence>
<protein>
    <submittedName>
        <fullName evidence="1">Uncharacterized protein</fullName>
    </submittedName>
</protein>
<reference evidence="1" key="1">
    <citation type="submission" date="2022-04" db="EMBL/GenBank/DDBJ databases">
        <title>Jade perch genome.</title>
        <authorList>
            <person name="Chao B."/>
        </authorList>
    </citation>
    <scope>NUCLEOTIDE SEQUENCE</scope>
    <source>
        <strain evidence="1">CB-2022</strain>
    </source>
</reference>